<sequence length="3307" mass="378136">MSHPSLLTILLIDDCAEDRVTYRRFLQHDNRYIYRILEFDTATAAMNWCHYETPDVVLLDFALPNGDGLDFIRQFREHLRNTQSAVIMVTGQGDETIAVQAMKNGAQDYLLKSQLTATILHSAIHYAVEQVRLLRQLEQSREQQHLIAAIALRIRQSLKLEEILRITAKEVRQFLKADRVLVYQFHPDMSGTVVAESVLPGWTVSLGTKIQDTCFQEGYGDKYYQGKKQAINDIYQAGLTDCYLQLLEQFEVKANLAVPILVKDSLWGLLIAHQCSRTRNWEAMELELLDQLGVQLSLAIQQANAYEQLQTELTERKWMEAALQASEEKLKLTLDFAHIGYWERNFITDEIFASDNAIRCFGYERKSINVTNEEWLSFIHPEDQEWVQQQLQQAIANKTDYVVEYRVVWADKSIHWISSSGRAVYDDNGLPLVMLGVLIDISDRKQAEEKLRESEERFRSTFEQAAVGISHVSLSGQFIRLNQKFCDITGYPLAELQKLTFQDITHPDDVLAGLQQSQRLITGEIQTFSLEKRYIRQDGAIVWANLTCSLVRDRFGAPQYFISVIEDISHRKQMEAELQQHQERLNMALEAAGMGNWDWNIATGEIYWSPNLERLFGIVPGTFNGNYETVVSIMHPEDQESVLQAINAAVYQKQEYNIEFRFIKPDSTIRWALGKGKVFYDEQGNPTRMMGIDLDITERKQAEATLKESEERFRHIADSSPVLIWMSGTDKLCHYFNSSWLEFTGRTLEQELGNGWLEKVHPEEYQYCQETYINAFDNRQEFQIEYRLQRFDGEYRWILDKGVPRFTSEGEFLGYMGSCIDISDRIFAEQALQQLNQELEARVEQRTAALKESEERWQLALKGSNDGIWDWNLKTNEVFFSTRWKEMRGFTEDEMDSNIEAWWSRIHPDDYERFKIALNEHFAQKTPFFVDEYRVKHKNGSYIWVLNRGQALWDELGNVIRMSGATKDITERKQAEAELLALSSLQQAILDGSDYAIISVNSQGLIQTFNSGAQKMLGYTAEEAINNTPGLFHDLVEIQERSEILSRKLGRPIASPIEFFIIKNQDGTYEDEWTYIRKNGDRLPVLLSTTCLRKPDGEIWGFLGIAKDITQQKQMEAELKKNAAHLASAQQIARLGSWEFDFQTQQIYWSAESFEIYGRDPQSGMPTYAELRQLIHPDDLSLHDDVVEQARQQGTSYEIEYRFYHSNGSLRHALARGEVILDVSGQPKQFIGTVQDITDRKLAEEQLRNLSDRLSLALKAGAIGTWDWDIIHNQNHWDERMYELYGIVPGSEGWALYQDWLNVIHPDDRAQTEASAEAALRGEKDLDIEFRAIHADGSIRYIKAAAILQRNQQGELQRAVGINYDITERKQIEAALRESERRYATLAETSPVAIFRIDAEGNCVYMNERWSEMTGRPTASALGTGWLDAVHPEDREYMLLQRSQSLSKTPRLIRNESRHLRPDGSITWVYAQLVPETNPDGNLIGYIGTLTDITSRKQIEAALWESERRYASLTEASPVAIFRLDGDGQCMYVNERWCEMTGRPAEEAMGYKWLNAIHPEDRDRFLGNMSDSSETQRLRQDEGRHLLPDGSISWFYVQVITETDTEGKIIGYVGTLTDITARKEAEIAQQESERRYATLAEASPVAIFRFDPQGKCLYVNDRWSEMTGRPTKDAMGFKWLQAIHPDDRDRAWQEWYRWSQTSQLGEIYRSEGRHLQPDGTITWYYCYVLAETNSEGSIIGYIGTLADVTARKTAEIAQQESDRRYATLTQAAPVAIYQLDSEMNCIYVNNRWSDITGRPTEDAMGLKWLEAIHPDDRDRMGKEWAAWAQTYKPGEVFKNRGRHLCPDGIITWFDSYMLPETNQEGEIIGYIGTIVDITDRKEAELALQESDRRYADLAQAAPVGIYRFDAEGNCVYVNEIWSEMTGRPTQEALGKEWIKALHPDDREQLLTATSTSFAQKSRKTSEGRHLKPDGSISWFYSQMVPEIDANGNLLGYIGTLTDITVRKEAEIALKESERRYATLAEAAPVAIFRFNAEGECIYVNDRWSEMTGRTAESALGMGWVDALHPEDRDRISQEWDNGFDQGKFTQHEARYLHPDGTIIWHYCQAVPEISEDGRLMGYIGTITDITDRKEAEIALKESERRYATLAEAVPVGIIRFDAEGNCIYVNERWCEMTGQPIPAALGMGYLDVLHPEDRDQLLMEWSQWRQLSQPRRLFQREGRYIRPDGNINWFSGYALPEINPDGIVVGYVGTLTDITERKRNEDKLRKLSDRLTLAVQSGGFGIWEWDIVNDVLFWDERMYELYGVQPSEFDGVYETWIQRIHPEDRAASEEFSERVRQGEMEYNTEFRVVHLDGSIRYIKAYALIKRNQQGEALRMVGVNYDITERKLAELELIRNRDLREVIYNESTDAIFLVDPQTLLTIDCNRRAVELFTAHHKGDLIGIAGHTLQHQPFSEDELAAIAAEMESKAFWSREVEYVNYQGDRFWGNIASKPITVAGRRLNLVRITDISDRKQTEEILATYTRELADLYNNAPCGYHSLDVDGRFVNINDTELQWLGYTYEEIIGQHFIDYITEASRPVFLASYPQFKERGWVKDLEFDMICKDGTILPVLLNATAVKDEDGTFISSRSSIFDIRDRKQAERELQESRTMLRLVLDTIPQRVFWKDCESRYLGCNPSFANDCQQTPDAIIGKTDLDLTWSEFAYLYRADDAFVINTKTAKLGYEEPTVNLNGEQIWLRTSKVPLTNSTGEVIGILGSYEDITQRKQAEEQLQHTNQQLAHANVELARATRLKDEFLANMSHELRTPLNAILGMSEGLQEGVFGEVNERQIKAISTIERSGKHLLELINDILDLSKIESGKLELQLSDVPARTLCDASISFIKQMALKKNIGLSTRIADNLGNIYVDDRRLRQVLINLLSNAIKFTPEGGSVRLEISLEEAEEANSPSSPHICFSVIDTGIGICIEDINKLFQPFIQLDSSLNRQYNGTGLGLALVQRIATLHGGTVSVSSKVGEGSCFTVRIPYNTNDPLSTMQVTAPSPSHRLPADNTQVLIIEDSIPAAEQITRYLTEMGMQPNVYPRGEGSVDEALRIQPAFILLDLQLPNLSGWDVLNQLQNNPQTKEIPVIIISVVDERTKGLAQGAAEYIVKPITRQQFQATLEKLQYIPSHDSTALIVAPQAAAKSPLILLAEDNQANIDTMSGYLESRGYRLILAKNGQQALEVAKFQQPDLIVMDVQMPVMDGIEAMRHLRQDRQFDHVPIIALTALAMPGDRENCLDAGANEYLSKPIKLKQLAVTIQQLLGR</sequence>
<evidence type="ECO:0000256" key="2">
    <source>
        <dbReference type="ARBA" id="ARBA00006402"/>
    </source>
</evidence>
<dbReference type="Gene3D" id="3.30.450.40">
    <property type="match status" value="1"/>
</dbReference>
<evidence type="ECO:0000256" key="6">
    <source>
        <dbReference type="ARBA" id="ARBA00022777"/>
    </source>
</evidence>
<dbReference type="EMBL" id="AP018248">
    <property type="protein sequence ID" value="BAY98880.1"/>
    <property type="molecule type" value="Genomic_DNA"/>
</dbReference>
<dbReference type="SMART" id="SM00091">
    <property type="entry name" value="PAS"/>
    <property type="match status" value="20"/>
</dbReference>
<dbReference type="Gene3D" id="3.30.565.10">
    <property type="entry name" value="Histidine kinase-like ATPase, C-terminal domain"/>
    <property type="match status" value="1"/>
</dbReference>
<dbReference type="Gene3D" id="1.10.287.130">
    <property type="match status" value="1"/>
</dbReference>
<dbReference type="SMART" id="SM00448">
    <property type="entry name" value="REC"/>
    <property type="match status" value="3"/>
</dbReference>
<feature type="domain" description="PAC" evidence="15">
    <location>
        <begin position="1963"/>
        <end position="2015"/>
    </location>
</feature>
<dbReference type="Pfam" id="PF08448">
    <property type="entry name" value="PAS_4"/>
    <property type="match status" value="2"/>
</dbReference>
<dbReference type="FunFam" id="3.30.450.20:FF:000099">
    <property type="entry name" value="Sensory box sensor histidine kinase"/>
    <property type="match status" value="2"/>
</dbReference>
<dbReference type="InterPro" id="IPR001610">
    <property type="entry name" value="PAC"/>
</dbReference>
<dbReference type="PROSITE" id="PS50110">
    <property type="entry name" value="RESPONSE_REGULATORY"/>
    <property type="match status" value="3"/>
</dbReference>
<dbReference type="InterPro" id="IPR003661">
    <property type="entry name" value="HisK_dim/P_dom"/>
</dbReference>
<feature type="domain" description="PAS" evidence="14">
    <location>
        <begin position="2271"/>
        <end position="2343"/>
    </location>
</feature>
<feature type="domain" description="PAC" evidence="15">
    <location>
        <begin position="1579"/>
        <end position="1631"/>
    </location>
</feature>
<dbReference type="PROSITE" id="PS50109">
    <property type="entry name" value="HIS_KIN"/>
    <property type="match status" value="1"/>
</dbReference>
<evidence type="ECO:0000256" key="9">
    <source>
        <dbReference type="PROSITE-ProRule" id="PRU00169"/>
    </source>
</evidence>
<dbReference type="SMART" id="SM00388">
    <property type="entry name" value="HisKA"/>
    <property type="match status" value="1"/>
</dbReference>
<dbReference type="Pfam" id="PF08447">
    <property type="entry name" value="PAS_3"/>
    <property type="match status" value="10"/>
</dbReference>
<dbReference type="InterPro" id="IPR016132">
    <property type="entry name" value="Phyto_chromo_attachment"/>
</dbReference>
<feature type="domain" description="PAC" evidence="15">
    <location>
        <begin position="1069"/>
        <end position="1121"/>
    </location>
</feature>
<feature type="domain" description="PAC" evidence="15">
    <location>
        <begin position="1326"/>
        <end position="1378"/>
    </location>
</feature>
<dbReference type="Gene3D" id="3.40.50.2300">
    <property type="match status" value="3"/>
</dbReference>
<feature type="domain" description="Response regulatory" evidence="13">
    <location>
        <begin position="3054"/>
        <end position="3167"/>
    </location>
</feature>
<dbReference type="Proteomes" id="UP000218785">
    <property type="component" value="Chromosome"/>
</dbReference>
<dbReference type="PROSITE" id="PS50112">
    <property type="entry name" value="PAS"/>
    <property type="match status" value="15"/>
</dbReference>
<feature type="domain" description="PAC" evidence="15">
    <location>
        <begin position="401"/>
        <end position="453"/>
    </location>
</feature>
<dbReference type="InterPro" id="IPR013767">
    <property type="entry name" value="PAS_fold"/>
</dbReference>
<feature type="domain" description="PAS" evidence="14">
    <location>
        <begin position="1506"/>
        <end position="1576"/>
    </location>
</feature>
<feature type="domain" description="PAC" evidence="15">
    <location>
        <begin position="2725"/>
        <end position="2777"/>
    </location>
</feature>
<dbReference type="InterPro" id="IPR035965">
    <property type="entry name" value="PAS-like_dom_sf"/>
</dbReference>
<feature type="domain" description="PAC" evidence="15">
    <location>
        <begin position="656"/>
        <end position="708"/>
    </location>
</feature>
<feature type="domain" description="PAS" evidence="14">
    <location>
        <begin position="709"/>
        <end position="779"/>
    </location>
</feature>
<keyword evidence="7" id="KW-0902">Two-component regulatory system</keyword>
<dbReference type="InterPro" id="IPR003594">
    <property type="entry name" value="HATPase_dom"/>
</dbReference>
<feature type="domain" description="Response regulatory" evidence="13">
    <location>
        <begin position="3189"/>
        <end position="3305"/>
    </location>
</feature>
<gene>
    <name evidence="16" type="ORF">NIES37_28580</name>
</gene>
<dbReference type="InterPro" id="IPR052162">
    <property type="entry name" value="Sensor_kinase/Photoreceptor"/>
</dbReference>
<dbReference type="InterPro" id="IPR001789">
    <property type="entry name" value="Sig_transdc_resp-reg_receiver"/>
</dbReference>
<dbReference type="InterPro" id="IPR000014">
    <property type="entry name" value="PAS"/>
</dbReference>
<keyword evidence="5" id="KW-0808">Transferase</keyword>
<dbReference type="InterPro" id="IPR013656">
    <property type="entry name" value="PAS_4"/>
</dbReference>
<evidence type="ECO:0000313" key="16">
    <source>
        <dbReference type="EMBL" id="BAY98880.1"/>
    </source>
</evidence>
<organism evidence="16 17">
    <name type="scientific">Tolypothrix tenuis PCC 7101</name>
    <dbReference type="NCBI Taxonomy" id="231146"/>
    <lineage>
        <taxon>Bacteria</taxon>
        <taxon>Bacillati</taxon>
        <taxon>Cyanobacteriota</taxon>
        <taxon>Cyanophyceae</taxon>
        <taxon>Nostocales</taxon>
        <taxon>Tolypothrichaceae</taxon>
        <taxon>Tolypothrix</taxon>
    </lineage>
</organism>
<feature type="domain" description="PAS" evidence="14">
    <location>
        <begin position="1379"/>
        <end position="1449"/>
    </location>
</feature>
<feature type="domain" description="Phytochrome chromophore attachment site" evidence="11">
    <location>
        <begin position="159"/>
        <end position="295"/>
    </location>
</feature>
<evidence type="ECO:0000256" key="4">
    <source>
        <dbReference type="ARBA" id="ARBA00022553"/>
    </source>
</evidence>
<dbReference type="InterPro" id="IPR011006">
    <property type="entry name" value="CheY-like_superfamily"/>
</dbReference>
<dbReference type="CDD" id="cd00156">
    <property type="entry name" value="REC"/>
    <property type="match status" value="1"/>
</dbReference>
<keyword evidence="4 9" id="KW-0597">Phosphoprotein</keyword>
<dbReference type="PANTHER" id="PTHR43304:SF1">
    <property type="entry name" value="PAC DOMAIN-CONTAINING PROTEIN"/>
    <property type="match status" value="1"/>
</dbReference>
<feature type="domain" description="PAC" evidence="15">
    <location>
        <begin position="2218"/>
        <end position="2270"/>
    </location>
</feature>
<feature type="domain" description="PAS" evidence="14">
    <location>
        <begin position="326"/>
        <end position="398"/>
    </location>
</feature>
<evidence type="ECO:0000256" key="10">
    <source>
        <dbReference type="SAM" id="Coils"/>
    </source>
</evidence>
<feature type="domain" description="Histidine kinase" evidence="12">
    <location>
        <begin position="2802"/>
        <end position="3030"/>
    </location>
</feature>
<feature type="modified residue" description="4-aspartylphosphate" evidence="9">
    <location>
        <position position="3238"/>
    </location>
</feature>
<dbReference type="PROSITE" id="PS50046">
    <property type="entry name" value="PHYTOCHROME_2"/>
    <property type="match status" value="1"/>
</dbReference>
<dbReference type="SUPFAM" id="SSF55785">
    <property type="entry name" value="PYP-like sensor domain (PAS domain)"/>
    <property type="match status" value="19"/>
</dbReference>
<feature type="domain" description="PAS" evidence="14">
    <location>
        <begin position="2016"/>
        <end position="2086"/>
    </location>
</feature>
<dbReference type="EC" id="2.7.13.3" evidence="3"/>
<dbReference type="InterPro" id="IPR036097">
    <property type="entry name" value="HisK_dim/P_sf"/>
</dbReference>
<evidence type="ECO:0000259" key="14">
    <source>
        <dbReference type="PROSITE" id="PS50112"/>
    </source>
</evidence>
<evidence type="ECO:0000313" key="17">
    <source>
        <dbReference type="Proteomes" id="UP000218785"/>
    </source>
</evidence>
<dbReference type="SMART" id="SM00387">
    <property type="entry name" value="HATPase_c"/>
    <property type="match status" value="1"/>
</dbReference>
<feature type="domain" description="PAC" evidence="15">
    <location>
        <begin position="2089"/>
        <end position="2141"/>
    </location>
</feature>
<dbReference type="Gene3D" id="3.30.450.20">
    <property type="entry name" value="PAS domain"/>
    <property type="match status" value="19"/>
</dbReference>
<feature type="domain" description="PAC" evidence="15">
    <location>
        <begin position="1837"/>
        <end position="1889"/>
    </location>
</feature>
<proteinExistence type="inferred from homology"/>
<comment type="similarity">
    <text evidence="2">In the N-terminal section; belongs to the phytochrome family.</text>
</comment>
<keyword evidence="6" id="KW-0418">Kinase</keyword>
<dbReference type="PRINTS" id="PR00344">
    <property type="entry name" value="BCTRLSENSOR"/>
</dbReference>
<dbReference type="SMART" id="SM00065">
    <property type="entry name" value="GAF"/>
    <property type="match status" value="1"/>
</dbReference>
<evidence type="ECO:0000259" key="11">
    <source>
        <dbReference type="PROSITE" id="PS50046"/>
    </source>
</evidence>
<feature type="domain" description="PAC" evidence="15">
    <location>
        <begin position="929"/>
        <end position="981"/>
    </location>
</feature>
<feature type="domain" description="PAS" evidence="14">
    <location>
        <begin position="1632"/>
        <end position="1689"/>
    </location>
</feature>
<dbReference type="SUPFAM" id="SSF55874">
    <property type="entry name" value="ATPase domain of HSP90 chaperone/DNA topoisomerase II/histidine kinase"/>
    <property type="match status" value="1"/>
</dbReference>
<feature type="domain" description="PAC" evidence="15">
    <location>
        <begin position="2346"/>
        <end position="2398"/>
    </location>
</feature>
<dbReference type="GO" id="GO:0000155">
    <property type="term" value="F:phosphorelay sensor kinase activity"/>
    <property type="evidence" value="ECO:0007669"/>
    <property type="project" value="InterPro"/>
</dbReference>
<dbReference type="InterPro" id="IPR003018">
    <property type="entry name" value="GAF"/>
</dbReference>
<feature type="domain" description="PAS" evidence="14">
    <location>
        <begin position="1890"/>
        <end position="1960"/>
    </location>
</feature>
<dbReference type="Pfam" id="PF00989">
    <property type="entry name" value="PAS"/>
    <property type="match status" value="4"/>
</dbReference>
<dbReference type="GO" id="GO:0006355">
    <property type="term" value="P:regulation of DNA-templated transcription"/>
    <property type="evidence" value="ECO:0007669"/>
    <property type="project" value="InterPro"/>
</dbReference>
<dbReference type="FunFam" id="1.10.287.130:FF:000145">
    <property type="entry name" value="Sensory transduction histidine kinase"/>
    <property type="match status" value="1"/>
</dbReference>
<feature type="coiled-coil region" evidence="10">
    <location>
        <begin position="2768"/>
        <end position="2795"/>
    </location>
</feature>
<dbReference type="SUPFAM" id="SSF47384">
    <property type="entry name" value="Homodimeric domain of signal transducing histidine kinase"/>
    <property type="match status" value="1"/>
</dbReference>
<dbReference type="SUPFAM" id="SSF52172">
    <property type="entry name" value="CheY-like"/>
    <property type="match status" value="3"/>
</dbReference>
<dbReference type="Pfam" id="PF13426">
    <property type="entry name" value="PAS_9"/>
    <property type="match status" value="3"/>
</dbReference>
<evidence type="ECO:0000256" key="1">
    <source>
        <dbReference type="ARBA" id="ARBA00000085"/>
    </source>
</evidence>
<feature type="domain" description="PAS" evidence="14">
    <location>
        <begin position="1761"/>
        <end position="1820"/>
    </location>
</feature>
<feature type="domain" description="PAS" evidence="14">
    <location>
        <begin position="989"/>
        <end position="1056"/>
    </location>
</feature>
<dbReference type="InterPro" id="IPR029016">
    <property type="entry name" value="GAF-like_dom_sf"/>
</dbReference>
<comment type="catalytic activity">
    <reaction evidence="1">
        <text>ATP + protein L-histidine = ADP + protein N-phospho-L-histidine.</text>
        <dbReference type="EC" id="2.7.13.3"/>
    </reaction>
</comment>
<dbReference type="CDD" id="cd00082">
    <property type="entry name" value="HisKA"/>
    <property type="match status" value="1"/>
</dbReference>
<name>A0A1Z4MZL8_9CYAN</name>
<feature type="domain" description="PAS" evidence="14">
    <location>
        <begin position="2525"/>
        <end position="2595"/>
    </location>
</feature>
<feature type="domain" description="PAC" evidence="15">
    <location>
        <begin position="1197"/>
        <end position="1249"/>
    </location>
</feature>
<evidence type="ECO:0000259" key="15">
    <source>
        <dbReference type="PROSITE" id="PS50113"/>
    </source>
</evidence>
<feature type="domain" description="PAS" evidence="14">
    <location>
        <begin position="2142"/>
        <end position="2201"/>
    </location>
</feature>
<feature type="domain" description="PAC" evidence="15">
    <location>
        <begin position="2598"/>
        <end position="2650"/>
    </location>
</feature>
<dbReference type="NCBIfam" id="TIGR00229">
    <property type="entry name" value="sensory_box"/>
    <property type="match status" value="19"/>
</dbReference>
<reference evidence="16 17" key="1">
    <citation type="submission" date="2017-06" db="EMBL/GenBank/DDBJ databases">
        <title>Genome sequencing of cyanobaciteial culture collection at National Institute for Environmental Studies (NIES).</title>
        <authorList>
            <person name="Hirose Y."/>
            <person name="Shimura Y."/>
            <person name="Fujisawa T."/>
            <person name="Nakamura Y."/>
            <person name="Kawachi M."/>
        </authorList>
    </citation>
    <scope>NUCLEOTIDE SEQUENCE [LARGE SCALE GENOMIC DNA]</scope>
    <source>
        <strain evidence="16 17">NIES-37</strain>
    </source>
</reference>
<dbReference type="InterPro" id="IPR013655">
    <property type="entry name" value="PAS_fold_3"/>
</dbReference>
<feature type="coiled-coil region" evidence="10">
    <location>
        <begin position="825"/>
        <end position="856"/>
    </location>
</feature>
<evidence type="ECO:0000256" key="3">
    <source>
        <dbReference type="ARBA" id="ARBA00012438"/>
    </source>
</evidence>
<dbReference type="CDD" id="cd16922">
    <property type="entry name" value="HATPase_EvgS-ArcB-TorS-like"/>
    <property type="match status" value="1"/>
</dbReference>
<feature type="modified residue" description="4-aspartylphosphate" evidence="9">
    <location>
        <position position="60"/>
    </location>
</feature>
<feature type="domain" description="PAS" evidence="14">
    <location>
        <begin position="853"/>
        <end position="925"/>
    </location>
</feature>
<protein>
    <recommendedName>
        <fullName evidence="8">Circadian input-output histidine kinase CikA</fullName>
        <ecNumber evidence="3">2.7.13.3</ecNumber>
    </recommendedName>
</protein>
<dbReference type="InterPro" id="IPR004358">
    <property type="entry name" value="Sig_transdc_His_kin-like_C"/>
</dbReference>
<dbReference type="Pfam" id="PF01590">
    <property type="entry name" value="GAF"/>
    <property type="match status" value="1"/>
</dbReference>
<dbReference type="CDD" id="cd17546">
    <property type="entry name" value="REC_hyHK_CKI1_RcsC-like"/>
    <property type="match status" value="1"/>
</dbReference>
<keyword evidence="17" id="KW-1185">Reference proteome</keyword>
<feature type="domain" description="PAS" evidence="14">
    <location>
        <begin position="581"/>
        <end position="653"/>
    </location>
</feature>
<feature type="domain" description="PAC" evidence="15">
    <location>
        <begin position="782"/>
        <end position="834"/>
    </location>
</feature>
<feature type="modified residue" description="4-aspartylphosphate" evidence="9">
    <location>
        <position position="3103"/>
    </location>
</feature>
<feature type="domain" description="PAC" evidence="15">
    <location>
        <begin position="1453"/>
        <end position="1505"/>
    </location>
</feature>
<dbReference type="Gene3D" id="2.10.70.100">
    <property type="match status" value="5"/>
</dbReference>
<accession>A0A1Z4MZL8</accession>
<dbReference type="InterPro" id="IPR005467">
    <property type="entry name" value="His_kinase_dom"/>
</dbReference>
<keyword evidence="10" id="KW-0175">Coiled coil</keyword>
<dbReference type="Pfam" id="PF02518">
    <property type="entry name" value="HATPase_c"/>
    <property type="match status" value="1"/>
</dbReference>
<dbReference type="Pfam" id="PF00072">
    <property type="entry name" value="Response_reg"/>
    <property type="match status" value="3"/>
</dbReference>
<evidence type="ECO:0000256" key="8">
    <source>
        <dbReference type="ARBA" id="ARBA00074306"/>
    </source>
</evidence>
<dbReference type="SUPFAM" id="SSF55781">
    <property type="entry name" value="GAF domain-like"/>
    <property type="match status" value="1"/>
</dbReference>
<dbReference type="CDD" id="cd00130">
    <property type="entry name" value="PAS"/>
    <property type="match status" value="18"/>
</dbReference>
<feature type="domain" description="PAC" evidence="15">
    <location>
        <begin position="1708"/>
        <end position="1760"/>
    </location>
</feature>
<evidence type="ECO:0000256" key="7">
    <source>
        <dbReference type="ARBA" id="ARBA00023012"/>
    </source>
</evidence>
<feature type="domain" description="PAS" evidence="14">
    <location>
        <begin position="454"/>
        <end position="524"/>
    </location>
</feature>
<dbReference type="Pfam" id="PF00512">
    <property type="entry name" value="HisKA"/>
    <property type="match status" value="1"/>
</dbReference>
<evidence type="ECO:0000259" key="12">
    <source>
        <dbReference type="PROSITE" id="PS50109"/>
    </source>
</evidence>
<dbReference type="SMART" id="SM00086">
    <property type="entry name" value="PAC"/>
    <property type="match status" value="19"/>
</dbReference>
<feature type="domain" description="Response regulatory" evidence="13">
    <location>
        <begin position="8"/>
        <end position="127"/>
    </location>
</feature>
<dbReference type="PANTHER" id="PTHR43304">
    <property type="entry name" value="PHYTOCHROME-LIKE PROTEIN CPH1"/>
    <property type="match status" value="1"/>
</dbReference>
<evidence type="ECO:0000256" key="5">
    <source>
        <dbReference type="ARBA" id="ARBA00022679"/>
    </source>
</evidence>
<dbReference type="InterPro" id="IPR036890">
    <property type="entry name" value="HATPase_C_sf"/>
</dbReference>
<dbReference type="PROSITE" id="PS50113">
    <property type="entry name" value="PAC"/>
    <property type="match status" value="18"/>
</dbReference>
<dbReference type="RefSeq" id="WP_096576633.1">
    <property type="nucleotide sequence ID" value="NZ_CAWNJS010000001.1"/>
</dbReference>
<dbReference type="FunFam" id="3.30.565.10:FF:000010">
    <property type="entry name" value="Sensor histidine kinase RcsC"/>
    <property type="match status" value="1"/>
</dbReference>
<dbReference type="KEGG" id="ttq:NIES37_28580"/>
<evidence type="ECO:0000259" key="13">
    <source>
        <dbReference type="PROSITE" id="PS50110"/>
    </source>
</evidence>
<dbReference type="InterPro" id="IPR000700">
    <property type="entry name" value="PAS-assoc_C"/>
</dbReference>
<feature type="domain" description="PAC" evidence="15">
    <location>
        <begin position="528"/>
        <end position="580"/>
    </location>
</feature>